<evidence type="ECO:0000259" key="1">
    <source>
        <dbReference type="Pfam" id="PF09977"/>
    </source>
</evidence>
<proteinExistence type="predicted"/>
<keyword evidence="4" id="KW-1185">Reference proteome</keyword>
<dbReference type="EMBL" id="JBHRUG010000017">
    <property type="protein sequence ID" value="MFC3283399.1"/>
    <property type="molecule type" value="Genomic_DNA"/>
</dbReference>
<accession>A0ABV7LMM2</accession>
<comment type="caution">
    <text evidence="3">The sequence shown here is derived from an EMBL/GenBank/DDBJ whole genome shotgun (WGS) entry which is preliminary data.</text>
</comment>
<gene>
    <name evidence="3" type="ORF">ACFOEV_07245</name>
</gene>
<evidence type="ECO:0000313" key="3">
    <source>
        <dbReference type="EMBL" id="MFC3283399.1"/>
    </source>
</evidence>
<dbReference type="Pfam" id="PF13400">
    <property type="entry name" value="Tad"/>
    <property type="match status" value="1"/>
</dbReference>
<dbReference type="InterPro" id="IPR028087">
    <property type="entry name" value="Tad_N"/>
</dbReference>
<evidence type="ECO:0000313" key="4">
    <source>
        <dbReference type="Proteomes" id="UP001595579"/>
    </source>
</evidence>
<protein>
    <submittedName>
        <fullName evidence="3">Pilus assembly protein TadG-related protein</fullName>
    </submittedName>
</protein>
<dbReference type="Proteomes" id="UP001595579">
    <property type="component" value="Unassembled WGS sequence"/>
</dbReference>
<feature type="domain" description="DUF2134" evidence="1">
    <location>
        <begin position="95"/>
        <end position="192"/>
    </location>
</feature>
<evidence type="ECO:0000259" key="2">
    <source>
        <dbReference type="Pfam" id="PF13400"/>
    </source>
</evidence>
<sequence length="433" mass="47004">MSTRLATTSRGRFGSPRRQSGVSMVLLAVALFMLLAFTALAVDGGNLYVARNELHNAADAGALAGARFLYVKNGSRVNDGSEAYDPTASPPVYKSAEAWAIEAAMDNQSQNSSVEVISARRGHWSFADRTFTPNHIDVDPVDLDRTTAELDADLSFINAVEVVTARQQTQVEAFFGRIFGFDGYEVQARGVAYLGYAGALRPEDVDQPIAMCKQAITDGDSYSCDVGRFIPEGDQTGGWTNFEHDDSGASNANELKELICGDGNPNEMRYGEDISTNNGQVQAAFKALYDCWVEKTNKQEPWSLTLPVVDCESGIAPSNPLVGAVNLNIVWIVDQANKIDDDAPWQMDLPPDDSDGVSPGTWSDSDPSGVTRWDNFVDEFNINGGDGSPAYFDNDGWRQKSIYFLPSCSYHEPKGNTGGENFGILAEIPVLVD</sequence>
<dbReference type="InterPro" id="IPR018705">
    <property type="entry name" value="DUF2134_membrane"/>
</dbReference>
<feature type="domain" description="Putative Flp pilus-assembly TadG-like N-terminal" evidence="2">
    <location>
        <begin position="23"/>
        <end position="67"/>
    </location>
</feature>
<dbReference type="RefSeq" id="WP_386772469.1">
    <property type="nucleotide sequence ID" value="NZ_JBHRUG010000017.1"/>
</dbReference>
<reference evidence="4" key="1">
    <citation type="journal article" date="2019" name="Int. J. Syst. Evol. Microbiol.">
        <title>The Global Catalogue of Microorganisms (GCM) 10K type strain sequencing project: providing services to taxonomists for standard genome sequencing and annotation.</title>
        <authorList>
            <consortium name="The Broad Institute Genomics Platform"/>
            <consortium name="The Broad Institute Genome Sequencing Center for Infectious Disease"/>
            <person name="Wu L."/>
            <person name="Ma J."/>
        </authorList>
    </citation>
    <scope>NUCLEOTIDE SEQUENCE [LARGE SCALE GENOMIC DNA]</scope>
    <source>
        <strain evidence="4">CECT 7698</strain>
    </source>
</reference>
<name>A0ABV7LMM2_9GAMM</name>
<dbReference type="Pfam" id="PF09977">
    <property type="entry name" value="Tad_C"/>
    <property type="match status" value="1"/>
</dbReference>
<organism evidence="3 4">
    <name type="scientific">Litchfieldella rifensis</name>
    <dbReference type="NCBI Taxonomy" id="762643"/>
    <lineage>
        <taxon>Bacteria</taxon>
        <taxon>Pseudomonadati</taxon>
        <taxon>Pseudomonadota</taxon>
        <taxon>Gammaproteobacteria</taxon>
        <taxon>Oceanospirillales</taxon>
        <taxon>Halomonadaceae</taxon>
        <taxon>Litchfieldella</taxon>
    </lineage>
</organism>